<organism evidence="4">
    <name type="scientific">Cucumis melo</name>
    <name type="common">Muskmelon</name>
    <dbReference type="NCBI Taxonomy" id="3656"/>
    <lineage>
        <taxon>Eukaryota</taxon>
        <taxon>Viridiplantae</taxon>
        <taxon>Streptophyta</taxon>
        <taxon>Embryophyta</taxon>
        <taxon>Tracheophyta</taxon>
        <taxon>Spermatophyta</taxon>
        <taxon>Magnoliopsida</taxon>
        <taxon>eudicotyledons</taxon>
        <taxon>Gunneridae</taxon>
        <taxon>Pentapetalae</taxon>
        <taxon>rosids</taxon>
        <taxon>fabids</taxon>
        <taxon>Cucurbitales</taxon>
        <taxon>Cucurbitaceae</taxon>
        <taxon>Benincaseae</taxon>
        <taxon>Cucumis</taxon>
    </lineage>
</organism>
<dbReference type="GO" id="GO:0000175">
    <property type="term" value="F:3'-5'-RNA exonuclease activity"/>
    <property type="evidence" value="ECO:0007669"/>
    <property type="project" value="TreeGrafter"/>
</dbReference>
<dbReference type="GO" id="GO:0003723">
    <property type="term" value="F:RNA binding"/>
    <property type="evidence" value="ECO:0007669"/>
    <property type="project" value="TreeGrafter"/>
</dbReference>
<dbReference type="InterPro" id="IPR051181">
    <property type="entry name" value="CAF1_poly(A)_ribonucleases"/>
</dbReference>
<name>A0A9I9D796_CUCME</name>
<reference evidence="4" key="1">
    <citation type="submission" date="2023-03" db="UniProtKB">
        <authorList>
            <consortium name="EnsemblPlants"/>
        </authorList>
    </citation>
    <scope>IDENTIFICATION</scope>
</reference>
<dbReference type="InterPro" id="IPR006941">
    <property type="entry name" value="RNase_CAF1"/>
</dbReference>
<feature type="region of interest" description="Disordered" evidence="3">
    <location>
        <begin position="746"/>
        <end position="767"/>
    </location>
</feature>
<proteinExistence type="inferred from homology"/>
<dbReference type="Gramene" id="MELO3C014116.2.1">
    <property type="protein sequence ID" value="MELO3C014116.2.1"/>
    <property type="gene ID" value="MELO3C014116.2"/>
</dbReference>
<evidence type="ECO:0000256" key="3">
    <source>
        <dbReference type="SAM" id="MobiDB-lite"/>
    </source>
</evidence>
<evidence type="ECO:0000256" key="2">
    <source>
        <dbReference type="ARBA" id="ARBA00008372"/>
    </source>
</evidence>
<accession>A0A9I9D796</accession>
<dbReference type="Gene3D" id="3.30.420.10">
    <property type="entry name" value="Ribonuclease H-like superfamily/Ribonuclease H"/>
    <property type="match status" value="2"/>
</dbReference>
<dbReference type="SUPFAM" id="SSF53098">
    <property type="entry name" value="Ribonuclease H-like"/>
    <property type="match status" value="1"/>
</dbReference>
<comment type="similarity">
    <text evidence="2">Belongs to the CAF1 family.</text>
</comment>
<protein>
    <submittedName>
        <fullName evidence="4">Uncharacterized protein</fullName>
    </submittedName>
</protein>
<dbReference type="InterPro" id="IPR036397">
    <property type="entry name" value="RNaseH_sf"/>
</dbReference>
<dbReference type="EnsemblPlants" id="MELO3C014116.2.1">
    <property type="protein sequence ID" value="MELO3C014116.2.1"/>
    <property type="gene ID" value="MELO3C014116.2"/>
</dbReference>
<dbReference type="AlphaFoldDB" id="A0A9I9D796"/>
<dbReference type="PANTHER" id="PTHR15092:SF22">
    <property type="entry name" value="POLY(A)-SPECIFIC RIBONUCLEASE PNLDC1"/>
    <property type="match status" value="1"/>
</dbReference>
<dbReference type="PANTHER" id="PTHR15092">
    <property type="entry name" value="POLY A -SPECIFIC RIBONUCLEASE/TARGET OF EGR1, MEMBER 1"/>
    <property type="match status" value="1"/>
</dbReference>
<dbReference type="Pfam" id="PF04857">
    <property type="entry name" value="CAF1"/>
    <property type="match status" value="1"/>
</dbReference>
<evidence type="ECO:0000313" key="4">
    <source>
        <dbReference type="EnsemblPlants" id="MELO3C014116.2.1"/>
    </source>
</evidence>
<evidence type="ECO:0000256" key="1">
    <source>
        <dbReference type="ARBA" id="ARBA00001968"/>
    </source>
</evidence>
<sequence>LEKRKKETHKRKKKRKFDTSFYKSSQEAETTSRLWPYFIVVSLPFNLSDANLPVDSAMHPSHPLWARRLFCFIRTTNYSSAAVTAPATASNSSFPLKNVTKSNFEAALSELRSHVRAADFVAVDLEMTGITSAPWRDLLEFDRFDVRYLNVKDSAEKFAVVQFGVCPFRWDSAKKSFVAHPHNFFIFPRHEIEVDGPSSEFLCRTTSLEFLAKYQFDFNACIYEGISYLSRAHEDAARKRLNFAYGDEMLDASSNVTNVRDKKRVGIADVLFRERMKNRLHEWRDRLLSERNMEFQGQEGSNDHKRQFQTIFFKTRPALTLSDFTSHQIKLIQLVIKKHFEDLCFVVVNDGNADLQQFVVYVDSRDDKELLMQEVNRDQNKAAETKIQSAIGFRHVIDLLSSEKKLIVGHNCFLANTSVFGPDMLHIHRKFIGSLPSTAEEFVSSFGKHFPYVMDTKILLNDNYILRRRMNKSNTSLSSAFGSLCPHIAFSSLRVNALNDCVQVEVQVDDLRSSKWNSGDKHEAGYDAFMTGCVFAQACNLMGIDFVDCSTSKNLVDNEILQKHINRLYLNWASGDIIDLSTGNQVTESFKTRKHRVRVSFENIVLIWGFSTNLTARKIKACISKVFGQANVSSVNHLDESAVFVQFTKPEMVSEFLNLKEKLEKRDDPISVLHPLTELFDARATHAAGYEAYKKICSSPMSKLLFSDQAEAVGINRKTMLIKSEAKRSKIDQAVDMLDETTEIQGTEGEANDLSSTNYQSLRSSSM</sequence>
<feature type="compositionally biased region" description="Polar residues" evidence="3">
    <location>
        <begin position="753"/>
        <end position="767"/>
    </location>
</feature>
<dbReference type="InterPro" id="IPR012337">
    <property type="entry name" value="RNaseH-like_sf"/>
</dbReference>
<comment type="cofactor">
    <cofactor evidence="1">
        <name>a divalent metal cation</name>
        <dbReference type="ChEBI" id="CHEBI:60240"/>
    </cofactor>
</comment>